<organism evidence="5 6">
    <name type="scientific">Capsaspora owczarzaki (strain ATCC 30864)</name>
    <dbReference type="NCBI Taxonomy" id="595528"/>
    <lineage>
        <taxon>Eukaryota</taxon>
        <taxon>Filasterea</taxon>
        <taxon>Capsaspora</taxon>
    </lineage>
</organism>
<dbReference type="InParanoid" id="A0A0D2WZ18"/>
<evidence type="ECO:0000256" key="2">
    <source>
        <dbReference type="ARBA" id="ARBA00022857"/>
    </source>
</evidence>
<comment type="similarity">
    <text evidence="1">Belongs to the shaker potassium channel beta subunit family.</text>
</comment>
<dbReference type="PANTHER" id="PTHR43150:SF2">
    <property type="entry name" value="HYPERKINETIC, ISOFORM M"/>
    <property type="match status" value="1"/>
</dbReference>
<name>A0A0D2WZ18_CAPO3</name>
<protein>
    <recommendedName>
        <fullName evidence="4">NADP-dependent oxidoreductase domain-containing protein</fullName>
    </recommendedName>
</protein>
<dbReference type="OMA" id="MVESEFM"/>
<reference evidence="6" key="1">
    <citation type="submission" date="2011-02" db="EMBL/GenBank/DDBJ databases">
        <title>The Genome Sequence of Capsaspora owczarzaki ATCC 30864.</title>
        <authorList>
            <person name="Russ C."/>
            <person name="Cuomo C."/>
            <person name="Burger G."/>
            <person name="Gray M.W."/>
            <person name="Holland P.W.H."/>
            <person name="King N."/>
            <person name="Lang F.B.F."/>
            <person name="Roger A.J."/>
            <person name="Ruiz-Trillo I."/>
            <person name="Young S.K."/>
            <person name="Zeng Q."/>
            <person name="Gargeya S."/>
            <person name="Alvarado L."/>
            <person name="Berlin A."/>
            <person name="Chapman S.B."/>
            <person name="Chen Z."/>
            <person name="Freedman E."/>
            <person name="Gellesch M."/>
            <person name="Goldberg J."/>
            <person name="Griggs A."/>
            <person name="Gujja S."/>
            <person name="Heilman E."/>
            <person name="Heiman D."/>
            <person name="Howarth C."/>
            <person name="Mehta T."/>
            <person name="Neiman D."/>
            <person name="Pearson M."/>
            <person name="Roberts A."/>
            <person name="Saif S."/>
            <person name="Shea T."/>
            <person name="Shenoy N."/>
            <person name="Sisk P."/>
            <person name="Stolte C."/>
            <person name="Sykes S."/>
            <person name="White J."/>
            <person name="Yandava C."/>
            <person name="Haas B."/>
            <person name="Nusbaum C."/>
            <person name="Birren B."/>
        </authorList>
    </citation>
    <scope>NUCLEOTIDE SEQUENCE</scope>
    <source>
        <strain evidence="6">ATCC 30864</strain>
    </source>
</reference>
<dbReference type="eggNOG" id="KOG1575">
    <property type="taxonomic scope" value="Eukaryota"/>
</dbReference>
<dbReference type="Gene3D" id="3.20.20.100">
    <property type="entry name" value="NADP-dependent oxidoreductase domain"/>
    <property type="match status" value="1"/>
</dbReference>
<evidence type="ECO:0000313" key="6">
    <source>
        <dbReference type="Proteomes" id="UP000008743"/>
    </source>
</evidence>
<dbReference type="InterPro" id="IPR005399">
    <property type="entry name" value="K_chnl_volt-dep_bsu_KCNAB-rel"/>
</dbReference>
<dbReference type="InterPro" id="IPR023210">
    <property type="entry name" value="NADP_OxRdtase_dom"/>
</dbReference>
<feature type="domain" description="NADP-dependent oxidoreductase" evidence="4">
    <location>
        <begin position="33"/>
        <end position="113"/>
    </location>
</feature>
<evidence type="ECO:0000259" key="4">
    <source>
        <dbReference type="Pfam" id="PF00248"/>
    </source>
</evidence>
<dbReference type="PANTHER" id="PTHR43150">
    <property type="entry name" value="HYPERKINETIC, ISOFORM M"/>
    <property type="match status" value="1"/>
</dbReference>
<evidence type="ECO:0000256" key="1">
    <source>
        <dbReference type="ARBA" id="ARBA00006515"/>
    </source>
</evidence>
<accession>A0A0D2WZ18</accession>
<dbReference type="STRING" id="595528.A0A0D2WZ18"/>
<dbReference type="AlphaFoldDB" id="A0A0D2WZ18"/>
<dbReference type="EMBL" id="KE346426">
    <property type="protein sequence ID" value="KJE98433.1"/>
    <property type="molecule type" value="Genomic_DNA"/>
</dbReference>
<sequence length="138" mass="15368">MIRWFCILTGKYSQGKFPEGSRLSLESLAWLKDRKLAAENKWQFEAADKLLPIAEELGCSLAQLSIAWCAKNPHVSTVILGATSLKQLEENFKALEVVPKITPELIKRIDEIIGNKPKLTAVEAQVRNLLNVDALGPK</sequence>
<dbReference type="PRINTS" id="PR01577">
    <property type="entry name" value="KCNABCHANNEL"/>
</dbReference>
<keyword evidence="2" id="KW-0521">NADP</keyword>
<dbReference type="SUPFAM" id="SSF51430">
    <property type="entry name" value="NAD(P)-linked oxidoreductase"/>
    <property type="match status" value="1"/>
</dbReference>
<proteinExistence type="inferred from homology"/>
<evidence type="ECO:0000313" key="5">
    <source>
        <dbReference type="EMBL" id="KJE98433.1"/>
    </source>
</evidence>
<keyword evidence="6" id="KW-1185">Reference proteome</keyword>
<keyword evidence="3" id="KW-0560">Oxidoreductase</keyword>
<dbReference type="Proteomes" id="UP000008743">
    <property type="component" value="Unassembled WGS sequence"/>
</dbReference>
<dbReference type="GO" id="GO:0016491">
    <property type="term" value="F:oxidoreductase activity"/>
    <property type="evidence" value="ECO:0007669"/>
    <property type="project" value="UniProtKB-KW"/>
</dbReference>
<dbReference type="RefSeq" id="XP_004340389.1">
    <property type="nucleotide sequence ID" value="XM_004340341.1"/>
</dbReference>
<dbReference type="InterPro" id="IPR036812">
    <property type="entry name" value="NAD(P)_OxRdtase_dom_sf"/>
</dbReference>
<dbReference type="PhylomeDB" id="A0A0D2WZ18"/>
<evidence type="ECO:0000256" key="3">
    <source>
        <dbReference type="ARBA" id="ARBA00023002"/>
    </source>
</evidence>
<dbReference type="Pfam" id="PF00248">
    <property type="entry name" value="Aldo_ket_red"/>
    <property type="match status" value="1"/>
</dbReference>
<gene>
    <name evidence="5" type="ORF">CAOG_008373</name>
</gene>
<dbReference type="OrthoDB" id="1720422at2759"/>